<dbReference type="GO" id="GO:0003723">
    <property type="term" value="F:RNA binding"/>
    <property type="evidence" value="ECO:0007669"/>
    <property type="project" value="UniProtKB-UniRule"/>
</dbReference>
<gene>
    <name evidence="5" type="ORF">KP509_26G066500</name>
</gene>
<dbReference type="GO" id="GO:0005737">
    <property type="term" value="C:cytoplasm"/>
    <property type="evidence" value="ECO:0007669"/>
    <property type="project" value="UniProtKB-ARBA"/>
</dbReference>
<accession>A0A8T2RMT7</accession>
<evidence type="ECO:0000256" key="3">
    <source>
        <dbReference type="SAM" id="MobiDB-lite"/>
    </source>
</evidence>
<dbReference type="Pfam" id="PF05383">
    <property type="entry name" value="La"/>
    <property type="match status" value="1"/>
</dbReference>
<feature type="compositionally biased region" description="Basic and acidic residues" evidence="3">
    <location>
        <begin position="227"/>
        <end position="237"/>
    </location>
</feature>
<name>A0A8T2RMT7_CERRI</name>
<feature type="compositionally biased region" description="Polar residues" evidence="3">
    <location>
        <begin position="213"/>
        <end position="226"/>
    </location>
</feature>
<protein>
    <recommendedName>
        <fullName evidence="4">HTH La-type RNA-binding domain-containing protein</fullName>
    </recommendedName>
</protein>
<evidence type="ECO:0000313" key="6">
    <source>
        <dbReference type="Proteomes" id="UP000825935"/>
    </source>
</evidence>
<dbReference type="InterPro" id="IPR036390">
    <property type="entry name" value="WH_DNA-bd_sf"/>
</dbReference>
<dbReference type="PROSITE" id="PS50961">
    <property type="entry name" value="HTH_LA"/>
    <property type="match status" value="1"/>
</dbReference>
<dbReference type="EMBL" id="CM035431">
    <property type="protein sequence ID" value="KAH7297360.1"/>
    <property type="molecule type" value="Genomic_DNA"/>
</dbReference>
<evidence type="ECO:0000256" key="2">
    <source>
        <dbReference type="PROSITE-ProRule" id="PRU00332"/>
    </source>
</evidence>
<dbReference type="PANTHER" id="PTHR22792">
    <property type="entry name" value="LUPUS LA PROTEIN-RELATED"/>
    <property type="match status" value="1"/>
</dbReference>
<feature type="domain" description="HTH La-type RNA-binding" evidence="4">
    <location>
        <begin position="427"/>
        <end position="517"/>
    </location>
</feature>
<evidence type="ECO:0000313" key="5">
    <source>
        <dbReference type="EMBL" id="KAH7297360.1"/>
    </source>
</evidence>
<reference evidence="5" key="1">
    <citation type="submission" date="2021-08" db="EMBL/GenBank/DDBJ databases">
        <title>WGS assembly of Ceratopteris richardii.</title>
        <authorList>
            <person name="Marchant D.B."/>
            <person name="Chen G."/>
            <person name="Jenkins J."/>
            <person name="Shu S."/>
            <person name="Leebens-Mack J."/>
            <person name="Grimwood J."/>
            <person name="Schmutz J."/>
            <person name="Soltis P."/>
            <person name="Soltis D."/>
            <person name="Chen Z.-H."/>
        </authorList>
    </citation>
    <scope>NUCLEOTIDE SEQUENCE</scope>
    <source>
        <strain evidence="5">Whitten #5841</strain>
        <tissue evidence="5">Leaf</tissue>
    </source>
</reference>
<dbReference type="InterPro" id="IPR006630">
    <property type="entry name" value="La_HTH"/>
</dbReference>
<dbReference type="InterPro" id="IPR045180">
    <property type="entry name" value="La_dom_prot"/>
</dbReference>
<feature type="region of interest" description="Disordered" evidence="3">
    <location>
        <begin position="120"/>
        <end position="257"/>
    </location>
</feature>
<keyword evidence="6" id="KW-1185">Reference proteome</keyword>
<dbReference type="CDD" id="cd07323">
    <property type="entry name" value="LAM"/>
    <property type="match status" value="1"/>
</dbReference>
<keyword evidence="1 2" id="KW-0694">RNA-binding</keyword>
<sequence length="553" mass="60711">MGIVSATDMEILDAAANSKQEVYETQRMPCYTAGRDNLARAFHDQGLECITGSAMPEEVGNIVESSLSHESQESPCLSEQANFVGTVQDQVDATVNVQVPADVDACDKQMDILSLSADESSDKDFKFPGKGAQNRGTRLTEEPNVNISCSTDGNRGDQISVALPPRKQKGWSNPASPEPEFMMEASSWPTLAEARHAKPSQVSSSIPKREETSLTSPLHSVPSSQENVREHTVEISKHTQANRPVPGPKFRSTQKKGGFPKPIFMATENMPVSPVPGHVPNPSMVVPDQPTKGTGFMGMNNFYLPSQQAAFHSAFHYPRADVLPPIPYNPTALSSHGQPGWQHNGRGYNDVSFRYAGFMPQYGPQMYPQYMQPVGPPYVNTNVTQYSYPSYQGDMSSTVGFPAHGFSFGRLYDGPSQTPSGPAVRSSLDTSSLQHKLRKQIEYYFSVENLCHDTYLTSRMDDEGFVPISLIASFPRVKKLTLDTSLILEAMKKSTLVEVKNGKIRANDWRRWKPILSGTSDIQAIQKGNLLGSLSYIDSGNLVDREVGSAEAF</sequence>
<dbReference type="SMART" id="SM00715">
    <property type="entry name" value="LA"/>
    <property type="match status" value="1"/>
</dbReference>
<dbReference type="OrthoDB" id="340227at2759"/>
<comment type="caution">
    <text evidence="5">The sequence shown here is derived from an EMBL/GenBank/DDBJ whole genome shotgun (WGS) entry which is preliminary data.</text>
</comment>
<dbReference type="Gene3D" id="1.10.10.10">
    <property type="entry name" value="Winged helix-like DNA-binding domain superfamily/Winged helix DNA-binding domain"/>
    <property type="match status" value="1"/>
</dbReference>
<feature type="compositionally biased region" description="Polar residues" evidence="3">
    <location>
        <begin position="143"/>
        <end position="153"/>
    </location>
</feature>
<dbReference type="AlphaFoldDB" id="A0A8T2RMT7"/>
<dbReference type="PANTHER" id="PTHR22792:SF132">
    <property type="entry name" value="LA-RELATED PROTEIN 1"/>
    <property type="match status" value="1"/>
</dbReference>
<proteinExistence type="predicted"/>
<evidence type="ECO:0000259" key="4">
    <source>
        <dbReference type="PROSITE" id="PS50961"/>
    </source>
</evidence>
<dbReference type="Proteomes" id="UP000825935">
    <property type="component" value="Chromosome 26"/>
</dbReference>
<dbReference type="SUPFAM" id="SSF46785">
    <property type="entry name" value="Winged helix' DNA-binding domain"/>
    <property type="match status" value="1"/>
</dbReference>
<organism evidence="5 6">
    <name type="scientific">Ceratopteris richardii</name>
    <name type="common">Triangle waterfern</name>
    <dbReference type="NCBI Taxonomy" id="49495"/>
    <lineage>
        <taxon>Eukaryota</taxon>
        <taxon>Viridiplantae</taxon>
        <taxon>Streptophyta</taxon>
        <taxon>Embryophyta</taxon>
        <taxon>Tracheophyta</taxon>
        <taxon>Polypodiopsida</taxon>
        <taxon>Polypodiidae</taxon>
        <taxon>Polypodiales</taxon>
        <taxon>Pteridineae</taxon>
        <taxon>Pteridaceae</taxon>
        <taxon>Parkerioideae</taxon>
        <taxon>Ceratopteris</taxon>
    </lineage>
</organism>
<evidence type="ECO:0000256" key="1">
    <source>
        <dbReference type="ARBA" id="ARBA00022884"/>
    </source>
</evidence>
<dbReference type="InterPro" id="IPR036388">
    <property type="entry name" value="WH-like_DNA-bd_sf"/>
</dbReference>
<dbReference type="EMBL" id="CM035431">
    <property type="protein sequence ID" value="KAH7297359.1"/>
    <property type="molecule type" value="Genomic_DNA"/>
</dbReference>